<evidence type="ECO:0000313" key="1">
    <source>
        <dbReference type="EMBL" id="GCD12634.1"/>
    </source>
</evidence>
<reference evidence="1 2" key="1">
    <citation type="submission" date="2018-11" db="EMBL/GenBank/DDBJ databases">
        <title>Genome sequencing and assembly of Clostridium tagluense strain A121.</title>
        <authorList>
            <person name="Murakami T."/>
            <person name="Segawa T."/>
            <person name="Shcherbakova V.A."/>
            <person name="Mori H."/>
            <person name="Yoshimura Y."/>
        </authorList>
    </citation>
    <scope>NUCLEOTIDE SEQUENCE [LARGE SCALE GENOMIC DNA]</scope>
    <source>
        <strain evidence="1 2">A121</strain>
    </source>
</reference>
<evidence type="ECO:0000313" key="2">
    <source>
        <dbReference type="Proteomes" id="UP000287872"/>
    </source>
</evidence>
<dbReference type="Proteomes" id="UP000287872">
    <property type="component" value="Unassembled WGS sequence"/>
</dbReference>
<protein>
    <recommendedName>
        <fullName evidence="3">DUF2281 domain-containing protein</fullName>
    </recommendedName>
</protein>
<comment type="caution">
    <text evidence="1">The sequence shown here is derived from an EMBL/GenBank/DDBJ whole genome shotgun (WGS) entry which is preliminary data.</text>
</comment>
<sequence>MNLTENYTEIFDSLLKDKQVEVIDFMKYLKEKQDREDDEIISKVISENREAMEELSK</sequence>
<dbReference type="RefSeq" id="WP_185732898.1">
    <property type="nucleotide sequence ID" value="NZ_BHYK01000037.1"/>
</dbReference>
<keyword evidence="2" id="KW-1185">Reference proteome</keyword>
<dbReference type="EMBL" id="BHYK01000037">
    <property type="protein sequence ID" value="GCD12634.1"/>
    <property type="molecule type" value="Genomic_DNA"/>
</dbReference>
<gene>
    <name evidence="1" type="ORF">Ctaglu_42570</name>
</gene>
<organism evidence="1 2">
    <name type="scientific">Clostridium tagluense</name>
    <dbReference type="NCBI Taxonomy" id="360422"/>
    <lineage>
        <taxon>Bacteria</taxon>
        <taxon>Bacillati</taxon>
        <taxon>Bacillota</taxon>
        <taxon>Clostridia</taxon>
        <taxon>Eubacteriales</taxon>
        <taxon>Clostridiaceae</taxon>
        <taxon>Clostridium</taxon>
    </lineage>
</organism>
<evidence type="ECO:0008006" key="3">
    <source>
        <dbReference type="Google" id="ProtNLM"/>
    </source>
</evidence>
<proteinExistence type="predicted"/>
<dbReference type="AlphaFoldDB" id="A0A401USZ3"/>
<name>A0A401USZ3_9CLOT</name>
<accession>A0A401USZ3</accession>